<dbReference type="Pfam" id="PF02984">
    <property type="entry name" value="Cyclin_C"/>
    <property type="match status" value="1"/>
</dbReference>
<dbReference type="PANTHER" id="PTHR10177">
    <property type="entry name" value="CYCLINS"/>
    <property type="match status" value="1"/>
</dbReference>
<dbReference type="PROSITE" id="PS00292">
    <property type="entry name" value="CYCLINS"/>
    <property type="match status" value="1"/>
</dbReference>
<protein>
    <recommendedName>
        <fullName evidence="4">Cyclin C-terminal domain-containing protein</fullName>
    </recommendedName>
</protein>
<evidence type="ECO:0000256" key="3">
    <source>
        <dbReference type="ARBA" id="ARBA00023306"/>
    </source>
</evidence>
<dbReference type="AlphaFoldDB" id="A0AAV5BGE3"/>
<evidence type="ECO:0000259" key="4">
    <source>
        <dbReference type="SMART" id="SM01332"/>
    </source>
</evidence>
<evidence type="ECO:0000313" key="7">
    <source>
        <dbReference type="Proteomes" id="UP001054889"/>
    </source>
</evidence>
<evidence type="ECO:0000256" key="2">
    <source>
        <dbReference type="ARBA" id="ARBA00023127"/>
    </source>
</evidence>
<dbReference type="InterPro" id="IPR006671">
    <property type="entry name" value="Cyclin_N"/>
</dbReference>
<keyword evidence="2" id="KW-0195">Cyclin</keyword>
<name>A0AAV5BGE3_ELECO</name>
<keyword evidence="3" id="KW-0131">Cell cycle</keyword>
<dbReference type="EMBL" id="BQKI01000001">
    <property type="protein sequence ID" value="GJM85909.1"/>
    <property type="molecule type" value="Genomic_DNA"/>
</dbReference>
<gene>
    <name evidence="5" type="primary">ga01030</name>
    <name evidence="6" type="synonym">ga01717</name>
    <name evidence="5" type="ORF">PR202_ga01030</name>
    <name evidence="6" type="ORF">PR202_ga01717</name>
</gene>
<evidence type="ECO:0000313" key="6">
    <source>
        <dbReference type="EMBL" id="GJM85909.1"/>
    </source>
</evidence>
<dbReference type="InterPro" id="IPR036915">
    <property type="entry name" value="Cyclin-like_sf"/>
</dbReference>
<dbReference type="SMART" id="SM01332">
    <property type="entry name" value="Cyclin_C"/>
    <property type="match status" value="1"/>
</dbReference>
<organism evidence="5 7">
    <name type="scientific">Eleusine coracana subsp. coracana</name>
    <dbReference type="NCBI Taxonomy" id="191504"/>
    <lineage>
        <taxon>Eukaryota</taxon>
        <taxon>Viridiplantae</taxon>
        <taxon>Streptophyta</taxon>
        <taxon>Embryophyta</taxon>
        <taxon>Tracheophyta</taxon>
        <taxon>Spermatophyta</taxon>
        <taxon>Magnoliopsida</taxon>
        <taxon>Liliopsida</taxon>
        <taxon>Poales</taxon>
        <taxon>Poaceae</taxon>
        <taxon>PACMAD clade</taxon>
        <taxon>Chloridoideae</taxon>
        <taxon>Cynodonteae</taxon>
        <taxon>Eleusininae</taxon>
        <taxon>Eleusine</taxon>
    </lineage>
</organism>
<dbReference type="InterPro" id="IPR004367">
    <property type="entry name" value="Cyclin_C-dom"/>
</dbReference>
<dbReference type="Pfam" id="PF00134">
    <property type="entry name" value="Cyclin_N"/>
    <property type="match status" value="1"/>
</dbReference>
<dbReference type="InterPro" id="IPR039361">
    <property type="entry name" value="Cyclin"/>
</dbReference>
<proteinExistence type="predicted"/>
<keyword evidence="7" id="KW-1185">Reference proteome</keyword>
<keyword evidence="1" id="KW-0132">Cell division</keyword>
<dbReference type="Proteomes" id="UP001054889">
    <property type="component" value="Unassembled WGS sequence"/>
</dbReference>
<dbReference type="InterPro" id="IPR048258">
    <property type="entry name" value="Cyclins_cyclin-box"/>
</dbReference>
<evidence type="ECO:0000313" key="5">
    <source>
        <dbReference type="EMBL" id="GJM85281.1"/>
    </source>
</evidence>
<reference evidence="5" key="2">
    <citation type="submission" date="2021-12" db="EMBL/GenBank/DDBJ databases">
        <title>Resequencing data analysis of finger millet.</title>
        <authorList>
            <person name="Hatakeyama M."/>
            <person name="Aluri S."/>
            <person name="Balachadran M.T."/>
            <person name="Sivarajan S.R."/>
            <person name="Poveda L."/>
            <person name="Shimizu-Inatsugi R."/>
            <person name="Schlapbach R."/>
            <person name="Sreeman S.M."/>
            <person name="Shimizu K.K."/>
        </authorList>
    </citation>
    <scope>NUCLEOTIDE SEQUENCE</scope>
</reference>
<reference evidence="5" key="1">
    <citation type="journal article" date="2018" name="DNA Res.">
        <title>Multiple hybrid de novo genome assembly of finger millet, an orphan allotetraploid crop.</title>
        <authorList>
            <person name="Hatakeyama M."/>
            <person name="Aluri S."/>
            <person name="Balachadran M.T."/>
            <person name="Sivarajan S.R."/>
            <person name="Patrignani A."/>
            <person name="Gruter S."/>
            <person name="Poveda L."/>
            <person name="Shimizu-Inatsugi R."/>
            <person name="Baeten J."/>
            <person name="Francoijs K.J."/>
            <person name="Nataraja K.N."/>
            <person name="Reddy Y.A.N."/>
            <person name="Phadnis S."/>
            <person name="Ravikumar R.L."/>
            <person name="Schlapbach R."/>
            <person name="Sreeman S.M."/>
            <person name="Shimizu K.K."/>
        </authorList>
    </citation>
    <scope>NUCLEOTIDE SEQUENCE</scope>
</reference>
<dbReference type="GO" id="GO:0051301">
    <property type="term" value="P:cell division"/>
    <property type="evidence" value="ECO:0007669"/>
    <property type="project" value="UniProtKB-KW"/>
</dbReference>
<dbReference type="SUPFAM" id="SSF47954">
    <property type="entry name" value="Cyclin-like"/>
    <property type="match status" value="2"/>
</dbReference>
<feature type="domain" description="Cyclin C-terminal" evidence="4">
    <location>
        <begin position="154"/>
        <end position="316"/>
    </location>
</feature>
<evidence type="ECO:0000256" key="1">
    <source>
        <dbReference type="ARBA" id="ARBA00022618"/>
    </source>
</evidence>
<dbReference type="Gene3D" id="1.10.472.10">
    <property type="entry name" value="Cyclin-like"/>
    <property type="match status" value="2"/>
</dbReference>
<accession>A0AAV5BGE3</accession>
<dbReference type="EMBL" id="BQKI01000001">
    <property type="protein sequence ID" value="GJM85281.1"/>
    <property type="molecule type" value="Genomic_DNA"/>
</dbReference>
<comment type="caution">
    <text evidence="5">The sequence shown here is derived from an EMBL/GenBank/DDBJ whole genome shotgun (WGS) entry which is preliminary data.</text>
</comment>
<sequence length="329" mass="37157">MTCTVAPFAVPAGCFIGGAVLPPQRTTMMAACAVEQLAPPSTSPCSYDDGVEMETLLGNIHDLVHQQSTTPQPSIMKKKKKMDPSWTYDTDIDATFRKMEKDPAERPSSEDYLSTTQQEGTIKMMTMVDRADLVAWMYAASKIHRLPPGTLHRAVSYVDRYLSVKKIGAHRQRPHPPGRRVAVFVAAKYEESAIKWGLQRRRRRPTTWATDAHGTRHNIDEDTHEGVAVMRALAHHLADVTLLDYRCVSFLPSAVAASAILLARRIIINSNDDNQEEELHKMTRYKLQDLTDIIHDIYDMHELQDKWPGCALIMANCVYGYYCLPARWC</sequence>